<sequence length="163" mass="18424">MSTSDTHQNCSSRVTWVPERGSICKEVRSNCKLNSYPQRWVREYCRSTREYCLYRSGSMIMLHRPPPPHVAGLPPTVVVNSIYNDVKISIARPGMVAYSKTIIEDIRLRTEVAAFAVAFRSVTRSSTSPHPLPSTKSPPLDALFPPELPATQSFKVVNVHRRR</sequence>
<protein>
    <submittedName>
        <fullName evidence="1">Uncharacterized protein</fullName>
    </submittedName>
</protein>
<organism evidence="1 2">
    <name type="scientific">Eumeta variegata</name>
    <name type="common">Bagworm moth</name>
    <name type="synonym">Eumeta japonica</name>
    <dbReference type="NCBI Taxonomy" id="151549"/>
    <lineage>
        <taxon>Eukaryota</taxon>
        <taxon>Metazoa</taxon>
        <taxon>Ecdysozoa</taxon>
        <taxon>Arthropoda</taxon>
        <taxon>Hexapoda</taxon>
        <taxon>Insecta</taxon>
        <taxon>Pterygota</taxon>
        <taxon>Neoptera</taxon>
        <taxon>Endopterygota</taxon>
        <taxon>Lepidoptera</taxon>
        <taxon>Glossata</taxon>
        <taxon>Ditrysia</taxon>
        <taxon>Tineoidea</taxon>
        <taxon>Psychidae</taxon>
        <taxon>Oiketicinae</taxon>
        <taxon>Eumeta</taxon>
    </lineage>
</organism>
<dbReference type="Proteomes" id="UP000299102">
    <property type="component" value="Unassembled WGS sequence"/>
</dbReference>
<reference evidence="1 2" key="1">
    <citation type="journal article" date="2019" name="Commun. Biol.">
        <title>The bagworm genome reveals a unique fibroin gene that provides high tensile strength.</title>
        <authorList>
            <person name="Kono N."/>
            <person name="Nakamura H."/>
            <person name="Ohtoshi R."/>
            <person name="Tomita M."/>
            <person name="Numata K."/>
            <person name="Arakawa K."/>
        </authorList>
    </citation>
    <scope>NUCLEOTIDE SEQUENCE [LARGE SCALE GENOMIC DNA]</scope>
</reference>
<accession>A0A4C1VDW5</accession>
<evidence type="ECO:0000313" key="2">
    <source>
        <dbReference type="Proteomes" id="UP000299102"/>
    </source>
</evidence>
<proteinExistence type="predicted"/>
<dbReference type="AlphaFoldDB" id="A0A4C1VDW5"/>
<evidence type="ECO:0000313" key="1">
    <source>
        <dbReference type="EMBL" id="GBP37051.1"/>
    </source>
</evidence>
<name>A0A4C1VDW5_EUMVA</name>
<comment type="caution">
    <text evidence="1">The sequence shown here is derived from an EMBL/GenBank/DDBJ whole genome shotgun (WGS) entry which is preliminary data.</text>
</comment>
<gene>
    <name evidence="1" type="ORF">EVAR_31049_1</name>
</gene>
<keyword evidence="2" id="KW-1185">Reference proteome</keyword>
<dbReference type="EMBL" id="BGZK01000327">
    <property type="protein sequence ID" value="GBP37051.1"/>
    <property type="molecule type" value="Genomic_DNA"/>
</dbReference>